<comment type="caution">
    <text evidence="1">The sequence shown here is derived from an EMBL/GenBank/DDBJ whole genome shotgun (WGS) entry which is preliminary data.</text>
</comment>
<sequence>MKLKLFIVTLFLVMLSCKDDSVVYKTTSGAYASKTGKFYAKFPTKPNLSIQDNKIGADEFEVFAYRSTLGPNKIFSIEYFDYPGEMVKAMPNEQFLDQAVTNYSYAMASNFELDFKEPVNNGDLKGVYFVLQLKENPAIKGIEGMILGEIFKIGNRVYTITYHGIPDKRVDTFIESFKIMK</sequence>
<evidence type="ECO:0008006" key="3">
    <source>
        <dbReference type="Google" id="ProtNLM"/>
    </source>
</evidence>
<dbReference type="OrthoDB" id="1425948at2"/>
<accession>A0A5C7B8D0</accession>
<proteinExistence type="predicted"/>
<dbReference type="EMBL" id="VOSB01000013">
    <property type="protein sequence ID" value="TXE17264.1"/>
    <property type="molecule type" value="Genomic_DNA"/>
</dbReference>
<organism evidence="1 2">
    <name type="scientific">Psychroserpens burtonensis</name>
    <dbReference type="NCBI Taxonomy" id="49278"/>
    <lineage>
        <taxon>Bacteria</taxon>
        <taxon>Pseudomonadati</taxon>
        <taxon>Bacteroidota</taxon>
        <taxon>Flavobacteriia</taxon>
        <taxon>Flavobacteriales</taxon>
        <taxon>Flavobacteriaceae</taxon>
        <taxon>Psychroserpens</taxon>
    </lineage>
</organism>
<dbReference type="AlphaFoldDB" id="A0A5C7B8D0"/>
<gene>
    <name evidence="1" type="ORF">ES692_09775</name>
</gene>
<dbReference type="STRING" id="1123037.GCA_000425305_01276"/>
<dbReference type="PROSITE" id="PS51257">
    <property type="entry name" value="PROKAR_LIPOPROTEIN"/>
    <property type="match status" value="1"/>
</dbReference>
<dbReference type="Proteomes" id="UP000321938">
    <property type="component" value="Unassembled WGS sequence"/>
</dbReference>
<evidence type="ECO:0000313" key="1">
    <source>
        <dbReference type="EMBL" id="TXE17264.1"/>
    </source>
</evidence>
<evidence type="ECO:0000313" key="2">
    <source>
        <dbReference type="Proteomes" id="UP000321938"/>
    </source>
</evidence>
<keyword evidence="2" id="KW-1185">Reference proteome</keyword>
<dbReference type="RefSeq" id="WP_147231667.1">
    <property type="nucleotide sequence ID" value="NZ_VOSB01000013.1"/>
</dbReference>
<protein>
    <recommendedName>
        <fullName evidence="3">Gliding motility lipoprotein GldD</fullName>
    </recommendedName>
</protein>
<name>A0A5C7B8D0_9FLAO</name>
<reference evidence="1 2" key="1">
    <citation type="submission" date="2019-08" db="EMBL/GenBank/DDBJ databases">
        <title>Genome of Psychroserpens burtonensis ACAM 167.</title>
        <authorList>
            <person name="Bowman J.P."/>
        </authorList>
    </citation>
    <scope>NUCLEOTIDE SEQUENCE [LARGE SCALE GENOMIC DNA]</scope>
    <source>
        <strain evidence="1 2">ACAM 167</strain>
    </source>
</reference>